<dbReference type="GO" id="GO:0046872">
    <property type="term" value="F:metal ion binding"/>
    <property type="evidence" value="ECO:0007669"/>
    <property type="project" value="UniProtKB-KW"/>
</dbReference>
<sequence>NKHAWPCDLPKRLRSAFTGQQPYEDTNSKFLPLSKMHEMIELETVRAYMHACHLEAANNVPETHPLHEASDRCHAIAQYVCGMSDGESSGLDSAKKIFSILLKLEKVPQIIHFIQQGIKDKDLPFVKANEDGENFDLLMKDGRQPSLFCLPEEQPERSSLVNSQWGLLSPILGPGDGKKFTRYEFKNEEILPFLEAEQLLSDDESPNSKIWKVTVDGLHHQFGKGNDRFALKQLDLLQKEWFNWEIDAYEKIPLHNHLTPLYATIKHRGHFHLLLPLATGSSLYSMWHQNAPKQSNSQWLWFAEQCLGLASGLGCIHNTDLGRTEIPFKKLPWSADDRTCGRHGDIKPNNVLWFRDQDYDSKAHINGNGKGEHGEHGRLRICDFGLTRFSHPKATTTSAGVLRLTQTYRPPEYDTVKKVSRAFDIWSLGGMYLEMITWLLLGGEGVNDFEEKRMDDVVWDMGDYKKMDDFFHNPKPYTGGNHDTVKDTVPDSTSTLAITKTRRITGPRLIKTTAKSFFAKSWSRMMKSKKPIVEKSAVEQSAVEQAVVKPSVVTLGPTIDIPNWKSGFKLKRPPGIVATITAVPWSSAYQTPSISSPIIGLHIFPDRNMTLNNPGTVRRTVDQQPADFQQVHDNFTAEAWKQWPNEAGFDGLTEHRGPLSLPVRGTIPAWATGALYRTGPGQSKVEDTPRGTHFVSHWFDGFAQTHKFDIVPPRDEDGGGASVLYSSRRQSEDLVAQIKKAGWRSATSFGQRADPCVGIFAKAMSVFEPNTMNNNVVVNVNVPGYPSKGAPGAGHRTRTSNVFIGTDNTHMVEAHPDTLEPLGTTDQSSLHPELKGPLSCAHPQRDPDTGDLYNFNLELGRSPVYRIFRVNAATGTTDVLATISSDAPAAYIHSFFLTENYAVLCIPSSHYAWQGLKIPWERNLIDALLPFDEARASRWIVVDRRHGEGVVARFTTPAGFFFHSVNAFEEQARDEDGQLHTDVCLDHVLYDSLDIMTAYYYDVILDRDDAMRKHRLEDNRFAKLAPRLSRYRYRIPSSPSPSPSSSLTATEVLTIAAPHIGELPTINPQRSTKPYRYIYSNPNRGLSTLMDCIAKTDLHTCETTFWNGPTAHSPSEPIFVPRPGGADEDDGVLLSVVLDGVRGVSYLLCLDARTMEELGRAEADFAIGVGFHGVHAPQVEDDE</sequence>
<dbReference type="EMBL" id="KL660870">
    <property type="protein sequence ID" value="KFA61111.1"/>
    <property type="molecule type" value="Genomic_DNA"/>
</dbReference>
<comment type="cofactor">
    <cofactor evidence="5">
        <name>Fe(2+)</name>
        <dbReference type="ChEBI" id="CHEBI:29033"/>
    </cofactor>
    <text evidence="5">Binds 1 Fe(2+) ion per subunit.</text>
</comment>
<dbReference type="PROSITE" id="PS50011">
    <property type="entry name" value="PROTEIN_KINASE_DOM"/>
    <property type="match status" value="1"/>
</dbReference>
<evidence type="ECO:0000256" key="5">
    <source>
        <dbReference type="PIRSR" id="PIRSR604294-1"/>
    </source>
</evidence>
<evidence type="ECO:0000256" key="2">
    <source>
        <dbReference type="ARBA" id="ARBA00022723"/>
    </source>
</evidence>
<dbReference type="GO" id="GO:0010436">
    <property type="term" value="F:carotenoid dioxygenase activity"/>
    <property type="evidence" value="ECO:0007669"/>
    <property type="project" value="TreeGrafter"/>
</dbReference>
<dbReference type="InParanoid" id="A0A084QAX6"/>
<protein>
    <recommendedName>
        <fullName evidence="6">Protein kinase domain-containing protein</fullName>
    </recommendedName>
</protein>
<dbReference type="InterPro" id="IPR004294">
    <property type="entry name" value="Carotenoid_Oase"/>
</dbReference>
<organism evidence="7 8">
    <name type="scientific">Stachybotrys chlorohalonatus (strain IBT 40285)</name>
    <dbReference type="NCBI Taxonomy" id="1283841"/>
    <lineage>
        <taxon>Eukaryota</taxon>
        <taxon>Fungi</taxon>
        <taxon>Dikarya</taxon>
        <taxon>Ascomycota</taxon>
        <taxon>Pezizomycotina</taxon>
        <taxon>Sordariomycetes</taxon>
        <taxon>Hypocreomycetidae</taxon>
        <taxon>Hypocreales</taxon>
        <taxon>Stachybotryaceae</taxon>
        <taxon>Stachybotrys</taxon>
    </lineage>
</organism>
<dbReference type="GO" id="GO:0005524">
    <property type="term" value="F:ATP binding"/>
    <property type="evidence" value="ECO:0007669"/>
    <property type="project" value="InterPro"/>
</dbReference>
<accession>A0A084QAX6</accession>
<gene>
    <name evidence="7" type="ORF">S40285_07620</name>
</gene>
<dbReference type="STRING" id="1283841.A0A084QAX6"/>
<evidence type="ECO:0000256" key="3">
    <source>
        <dbReference type="ARBA" id="ARBA00023002"/>
    </source>
</evidence>
<dbReference type="InterPro" id="IPR000719">
    <property type="entry name" value="Prot_kinase_dom"/>
</dbReference>
<feature type="domain" description="Protein kinase" evidence="6">
    <location>
        <begin position="168"/>
        <end position="518"/>
    </location>
</feature>
<dbReference type="GO" id="GO:0016121">
    <property type="term" value="P:carotene catabolic process"/>
    <property type="evidence" value="ECO:0007669"/>
    <property type="project" value="TreeGrafter"/>
</dbReference>
<evidence type="ECO:0000256" key="1">
    <source>
        <dbReference type="ARBA" id="ARBA00006787"/>
    </source>
</evidence>
<feature type="binding site" evidence="5">
    <location>
        <position position="1172"/>
    </location>
    <ligand>
        <name>Fe cation</name>
        <dbReference type="ChEBI" id="CHEBI:24875"/>
        <note>catalytic</note>
    </ligand>
</feature>
<dbReference type="Gene3D" id="1.10.510.10">
    <property type="entry name" value="Transferase(Phosphotransferase) domain 1"/>
    <property type="match status" value="1"/>
</dbReference>
<keyword evidence="8" id="KW-1185">Reference proteome</keyword>
<proteinExistence type="inferred from homology"/>
<evidence type="ECO:0000256" key="4">
    <source>
        <dbReference type="ARBA" id="ARBA00023004"/>
    </source>
</evidence>
<evidence type="ECO:0000259" key="6">
    <source>
        <dbReference type="PROSITE" id="PS50011"/>
    </source>
</evidence>
<dbReference type="PANTHER" id="PTHR10543:SF24">
    <property type="entry name" value="CAROTENOID ISOMEROOXYGENASE"/>
    <property type="match status" value="1"/>
</dbReference>
<reference evidence="7 8" key="1">
    <citation type="journal article" date="2014" name="BMC Genomics">
        <title>Comparative genome sequencing reveals chemotype-specific gene clusters in the toxigenic black mold Stachybotrys.</title>
        <authorList>
            <person name="Semeiks J."/>
            <person name="Borek D."/>
            <person name="Otwinowski Z."/>
            <person name="Grishin N.V."/>
        </authorList>
    </citation>
    <scope>NUCLEOTIDE SEQUENCE [LARGE SCALE GENOMIC DNA]</scope>
    <source>
        <strain evidence="7 8">IBT 40285</strain>
    </source>
</reference>
<dbReference type="SUPFAM" id="SSF56112">
    <property type="entry name" value="Protein kinase-like (PK-like)"/>
    <property type="match status" value="1"/>
</dbReference>
<evidence type="ECO:0000313" key="7">
    <source>
        <dbReference type="EMBL" id="KFA61111.1"/>
    </source>
</evidence>
<dbReference type="PANTHER" id="PTHR10543">
    <property type="entry name" value="BETA-CAROTENE DIOXYGENASE"/>
    <property type="match status" value="1"/>
</dbReference>
<name>A0A084QAX6_STAC4</name>
<feature type="binding site" evidence="5">
    <location>
        <position position="842"/>
    </location>
    <ligand>
        <name>Fe cation</name>
        <dbReference type="ChEBI" id="CHEBI:24875"/>
        <note>catalytic</note>
    </ligand>
</feature>
<feature type="binding site" evidence="5">
    <location>
        <position position="963"/>
    </location>
    <ligand>
        <name>Fe cation</name>
        <dbReference type="ChEBI" id="CHEBI:24875"/>
        <note>catalytic</note>
    </ligand>
</feature>
<dbReference type="GO" id="GO:0004672">
    <property type="term" value="F:protein kinase activity"/>
    <property type="evidence" value="ECO:0007669"/>
    <property type="project" value="InterPro"/>
</dbReference>
<evidence type="ECO:0000313" key="8">
    <source>
        <dbReference type="Proteomes" id="UP000028524"/>
    </source>
</evidence>
<comment type="similarity">
    <text evidence="1">Belongs to the carotenoid oxygenase family.</text>
</comment>
<keyword evidence="2 5" id="KW-0479">Metal-binding</keyword>
<dbReference type="Pfam" id="PF03055">
    <property type="entry name" value="RPE65"/>
    <property type="match status" value="1"/>
</dbReference>
<dbReference type="InterPro" id="IPR011009">
    <property type="entry name" value="Kinase-like_dom_sf"/>
</dbReference>
<keyword evidence="4 5" id="KW-0408">Iron</keyword>
<feature type="binding site" evidence="5">
    <location>
        <position position="893"/>
    </location>
    <ligand>
        <name>Fe cation</name>
        <dbReference type="ChEBI" id="CHEBI:24875"/>
        <note>catalytic</note>
    </ligand>
</feature>
<dbReference type="HOGENOM" id="CLU_272805_0_0_1"/>
<feature type="non-terminal residue" evidence="7">
    <location>
        <position position="1"/>
    </location>
</feature>
<dbReference type="SMART" id="SM00220">
    <property type="entry name" value="S_TKc"/>
    <property type="match status" value="1"/>
</dbReference>
<keyword evidence="3" id="KW-0560">Oxidoreductase</keyword>
<dbReference type="Proteomes" id="UP000028524">
    <property type="component" value="Unassembled WGS sequence"/>
</dbReference>
<dbReference type="AlphaFoldDB" id="A0A084QAX6"/>
<dbReference type="Pfam" id="PF00069">
    <property type="entry name" value="Pkinase"/>
    <property type="match status" value="1"/>
</dbReference>
<dbReference type="OrthoDB" id="407010at2759"/>